<keyword evidence="4 6" id="KW-0819">tRNA processing</keyword>
<keyword evidence="2 6" id="KW-0698">rRNA processing</keyword>
<dbReference type="FunFam" id="3.30.230.70:FF:000003">
    <property type="entry name" value="Ribonuclease PH"/>
    <property type="match status" value="1"/>
</dbReference>
<dbReference type="PANTHER" id="PTHR11953:SF0">
    <property type="entry name" value="EXOSOME COMPLEX COMPONENT RRP41"/>
    <property type="match status" value="1"/>
</dbReference>
<dbReference type="HAMAP" id="MF_00564">
    <property type="entry name" value="RNase_PH"/>
    <property type="match status" value="1"/>
</dbReference>
<keyword evidence="5" id="KW-0694">RNA-binding</keyword>
<dbReference type="STRING" id="634113.AUT07_00120"/>
<dbReference type="OrthoDB" id="9802265at2"/>
<dbReference type="InterPro" id="IPR015847">
    <property type="entry name" value="ExoRNase_PH_dom2"/>
</dbReference>
<name>A0A109QE00_9GAMM</name>
<sequence>MRPKNRKADQIRPIKITRKYTKYAEGSVLIELGNTKVLCNATIEERVPKFLKGQSQGWITAEYGMLPRATNLRNIREAIKGGQTGRSIEIQRLIARSLRATVDLKQLGEYTIILDCDVIQADGGTRTAAISGAHVALTDALNMISVKEKFKKNPIKSMVAAISVGIVNGNTICDLEYSEDSIAETDMNIVMMDNGKIIEIQGTAESKPFSHEELISLLYLAKNGLQIIFSAQKQSLKT</sequence>
<dbReference type="InterPro" id="IPR001247">
    <property type="entry name" value="ExoRNase_PH_dom1"/>
</dbReference>
<feature type="binding site" evidence="6">
    <location>
        <position position="86"/>
    </location>
    <ligand>
        <name>phosphate</name>
        <dbReference type="ChEBI" id="CHEBI:43474"/>
        <note>substrate</note>
    </ligand>
</feature>
<dbReference type="PANTHER" id="PTHR11953">
    <property type="entry name" value="EXOSOME COMPLEX COMPONENT"/>
    <property type="match status" value="1"/>
</dbReference>
<dbReference type="PATRIC" id="fig|634113.3.peg.115"/>
<dbReference type="GO" id="GO:0000049">
    <property type="term" value="F:tRNA binding"/>
    <property type="evidence" value="ECO:0007669"/>
    <property type="project" value="UniProtKB-UniRule"/>
</dbReference>
<accession>A0A109QE00</accession>
<dbReference type="GO" id="GO:0031125">
    <property type="term" value="P:rRNA 3'-end processing"/>
    <property type="evidence" value="ECO:0007669"/>
    <property type="project" value="UniProtKB-ARBA"/>
</dbReference>
<dbReference type="PROSITE" id="PS01277">
    <property type="entry name" value="RIBONUCLEASE_PH"/>
    <property type="match status" value="1"/>
</dbReference>
<keyword evidence="3 6" id="KW-0820">tRNA-binding</keyword>
<evidence type="ECO:0000256" key="1">
    <source>
        <dbReference type="ARBA" id="ARBA00006678"/>
    </source>
</evidence>
<dbReference type="GO" id="GO:0009022">
    <property type="term" value="F:tRNA nucleotidyltransferase activity"/>
    <property type="evidence" value="ECO:0007669"/>
    <property type="project" value="UniProtKB-UniRule"/>
</dbReference>
<dbReference type="RefSeq" id="WP_066282773.1">
    <property type="nucleotide sequence ID" value="NZ_CP013920.1"/>
</dbReference>
<protein>
    <recommendedName>
        <fullName evidence="6">Ribonuclease PH</fullName>
        <shortName evidence="6">RNase PH</shortName>
        <ecNumber evidence="6">2.7.7.56</ecNumber>
    </recommendedName>
    <alternativeName>
        <fullName evidence="6">tRNA nucleotidyltransferase</fullName>
    </alternativeName>
</protein>
<feature type="domain" description="Exoribonuclease phosphorolytic" evidence="7">
    <location>
        <begin position="10"/>
        <end position="140"/>
    </location>
</feature>
<dbReference type="InterPro" id="IPR002381">
    <property type="entry name" value="RNase_PH_bac-type"/>
</dbReference>
<dbReference type="SUPFAM" id="SSF54211">
    <property type="entry name" value="Ribosomal protein S5 domain 2-like"/>
    <property type="match status" value="1"/>
</dbReference>
<evidence type="ECO:0000256" key="5">
    <source>
        <dbReference type="ARBA" id="ARBA00022884"/>
    </source>
</evidence>
<comment type="similarity">
    <text evidence="1 6">Belongs to the RNase PH family.</text>
</comment>
<comment type="catalytic activity">
    <reaction evidence="6">
        <text>tRNA(n+1) + phosphate = tRNA(n) + a ribonucleoside 5'-diphosphate</text>
        <dbReference type="Rhea" id="RHEA:10628"/>
        <dbReference type="Rhea" id="RHEA-COMP:17343"/>
        <dbReference type="Rhea" id="RHEA-COMP:17344"/>
        <dbReference type="ChEBI" id="CHEBI:43474"/>
        <dbReference type="ChEBI" id="CHEBI:57930"/>
        <dbReference type="ChEBI" id="CHEBI:173114"/>
        <dbReference type="EC" id="2.7.7.56"/>
    </reaction>
</comment>
<evidence type="ECO:0000256" key="4">
    <source>
        <dbReference type="ARBA" id="ARBA00022694"/>
    </source>
</evidence>
<evidence type="ECO:0000256" key="2">
    <source>
        <dbReference type="ARBA" id="ARBA00022552"/>
    </source>
</evidence>
<evidence type="ECO:0000256" key="6">
    <source>
        <dbReference type="HAMAP-Rule" id="MF_00564"/>
    </source>
</evidence>
<feature type="binding site" evidence="6">
    <location>
        <begin position="124"/>
        <end position="126"/>
    </location>
    <ligand>
        <name>phosphate</name>
        <dbReference type="ChEBI" id="CHEBI:43474"/>
        <note>substrate</note>
    </ligand>
</feature>
<dbReference type="EC" id="2.7.7.56" evidence="6"/>
<dbReference type="KEGG" id="asy:AUT07_00120"/>
<evidence type="ECO:0000259" key="7">
    <source>
        <dbReference type="Pfam" id="PF01138"/>
    </source>
</evidence>
<evidence type="ECO:0000313" key="9">
    <source>
        <dbReference type="EMBL" id="AMA64709.1"/>
    </source>
</evidence>
<dbReference type="InterPro" id="IPR018336">
    <property type="entry name" value="RNase_PH_CS"/>
</dbReference>
<dbReference type="AlphaFoldDB" id="A0A109QE00"/>
<feature type="domain" description="Exoribonuclease phosphorolytic" evidence="8">
    <location>
        <begin position="158"/>
        <end position="223"/>
    </location>
</feature>
<dbReference type="CDD" id="cd11362">
    <property type="entry name" value="RNase_PH_bact"/>
    <property type="match status" value="1"/>
</dbReference>
<dbReference type="InterPro" id="IPR027408">
    <property type="entry name" value="PNPase/RNase_PH_dom_sf"/>
</dbReference>
<evidence type="ECO:0000313" key="10">
    <source>
        <dbReference type="Proteomes" id="UP000069926"/>
    </source>
</evidence>
<dbReference type="EMBL" id="CP013920">
    <property type="protein sequence ID" value="AMA64709.1"/>
    <property type="molecule type" value="Genomic_DNA"/>
</dbReference>
<dbReference type="Pfam" id="PF01138">
    <property type="entry name" value="RNase_PH"/>
    <property type="match status" value="1"/>
</dbReference>
<dbReference type="SUPFAM" id="SSF55666">
    <property type="entry name" value="Ribonuclease PH domain 2-like"/>
    <property type="match status" value="1"/>
</dbReference>
<gene>
    <name evidence="6 9" type="primary">rph</name>
    <name evidence="9" type="ORF">AUT07_00120</name>
</gene>
<evidence type="ECO:0000256" key="3">
    <source>
        <dbReference type="ARBA" id="ARBA00022555"/>
    </source>
</evidence>
<keyword evidence="6 9" id="KW-0808">Transferase</keyword>
<dbReference type="InterPro" id="IPR050080">
    <property type="entry name" value="RNase_PH"/>
</dbReference>
<dbReference type="Proteomes" id="UP000069926">
    <property type="component" value="Chromosome"/>
</dbReference>
<dbReference type="InterPro" id="IPR020568">
    <property type="entry name" value="Ribosomal_Su5_D2-typ_SF"/>
</dbReference>
<evidence type="ECO:0000259" key="8">
    <source>
        <dbReference type="Pfam" id="PF03725"/>
    </source>
</evidence>
<dbReference type="Gene3D" id="3.30.230.70">
    <property type="entry name" value="GHMP Kinase, N-terminal domain"/>
    <property type="match status" value="1"/>
</dbReference>
<organism evidence="9 10">
    <name type="scientific">Candidatus Arsenophonus lipoptenae</name>
    <dbReference type="NCBI Taxonomy" id="634113"/>
    <lineage>
        <taxon>Bacteria</taxon>
        <taxon>Pseudomonadati</taxon>
        <taxon>Pseudomonadota</taxon>
        <taxon>Gammaproteobacteria</taxon>
        <taxon>Enterobacterales</taxon>
        <taxon>Morganellaceae</taxon>
        <taxon>Arsenophonus</taxon>
    </lineage>
</organism>
<dbReference type="GO" id="GO:0000175">
    <property type="term" value="F:3'-5'-RNA exonuclease activity"/>
    <property type="evidence" value="ECO:0007669"/>
    <property type="project" value="UniProtKB-UniRule"/>
</dbReference>
<keyword evidence="6 9" id="KW-0548">Nucleotidyltransferase</keyword>
<comment type="function">
    <text evidence="6">Phosphorolytic 3'-5' exoribonuclease that plays an important role in tRNA 3'-end maturation. Removes nucleotide residues following the 3'-CCA terminus of tRNAs; can also add nucleotides to the ends of RNA molecules by using nucleoside diphosphates as substrates, but this may not be physiologically important. Probably plays a role in initiation of 16S rRNA degradation (leading to ribosome degradation) during starvation.</text>
</comment>
<dbReference type="NCBIfam" id="TIGR01966">
    <property type="entry name" value="RNasePH"/>
    <property type="match status" value="1"/>
</dbReference>
<keyword evidence="10" id="KW-1185">Reference proteome</keyword>
<dbReference type="GO" id="GO:0016075">
    <property type="term" value="P:rRNA catabolic process"/>
    <property type="evidence" value="ECO:0007669"/>
    <property type="project" value="UniProtKB-UniRule"/>
</dbReference>
<proteinExistence type="inferred from homology"/>
<dbReference type="Pfam" id="PF03725">
    <property type="entry name" value="RNase_PH_C"/>
    <property type="match status" value="1"/>
</dbReference>
<comment type="subunit">
    <text evidence="6">Homohexameric ring arranged as a trimer of dimers.</text>
</comment>
<dbReference type="InterPro" id="IPR036345">
    <property type="entry name" value="ExoRNase_PH_dom2_sf"/>
</dbReference>
<reference evidence="9 10" key="1">
    <citation type="submission" date="2016-01" db="EMBL/GenBank/DDBJ databases">
        <title>Genome sequence of Ca. Arsenophonus lipopteni, the exclusive symbiont of a blood sucking fly Lipoptena cervi (Diptera: Hippoboscidae).</title>
        <authorList>
            <person name="Novakova E."/>
            <person name="Hypsa V."/>
            <person name="Nguyen P."/>
            <person name="Husnik F."/>
            <person name="Darby A.C."/>
        </authorList>
    </citation>
    <scope>NUCLEOTIDE SEQUENCE [LARGE SCALE GENOMIC DNA]</scope>
    <source>
        <strain evidence="9 10">CB</strain>
    </source>
</reference>
<dbReference type="GO" id="GO:0008033">
    <property type="term" value="P:tRNA processing"/>
    <property type="evidence" value="ECO:0007669"/>
    <property type="project" value="UniProtKB-UniRule"/>
</dbReference>